<comment type="caution">
    <text evidence="1">The sequence shown here is derived from an EMBL/GenBank/DDBJ whole genome shotgun (WGS) entry which is preliminary data.</text>
</comment>
<dbReference type="InterPro" id="IPR011748">
    <property type="entry name" value="Unchr_phage_tail-like"/>
</dbReference>
<proteinExistence type="predicted"/>
<evidence type="ECO:0000313" key="1">
    <source>
        <dbReference type="EMBL" id="GAA1948854.1"/>
    </source>
</evidence>
<dbReference type="NCBIfam" id="TIGR02242">
    <property type="entry name" value="tail_TIGR02242"/>
    <property type="match status" value="1"/>
</dbReference>
<dbReference type="EMBL" id="BAAANN010000005">
    <property type="protein sequence ID" value="GAA1948854.1"/>
    <property type="molecule type" value="Genomic_DNA"/>
</dbReference>
<evidence type="ECO:0000313" key="2">
    <source>
        <dbReference type="Proteomes" id="UP001501116"/>
    </source>
</evidence>
<gene>
    <name evidence="1" type="ORF">GCM10009754_16680</name>
</gene>
<reference evidence="2" key="1">
    <citation type="journal article" date="2019" name="Int. J. Syst. Evol. Microbiol.">
        <title>The Global Catalogue of Microorganisms (GCM) 10K type strain sequencing project: providing services to taxonomists for standard genome sequencing and annotation.</title>
        <authorList>
            <consortium name="The Broad Institute Genomics Platform"/>
            <consortium name="The Broad Institute Genome Sequencing Center for Infectious Disease"/>
            <person name="Wu L."/>
            <person name="Ma J."/>
        </authorList>
    </citation>
    <scope>NUCLEOTIDE SEQUENCE [LARGE SCALE GENOMIC DNA]</scope>
    <source>
        <strain evidence="2">JCM 14545</strain>
    </source>
</reference>
<name>A0ABP5BM64_9PSEU</name>
<sequence>MRAGVPGLPSRYPIGEQLPAMYAGDPFAQRFTAGLDDVLAPVLSVLDNLPAYFDPALAPEDFLPLLGFWVAADRQGARESVAGAVTRHRRRGTARGLVERLRSQFGGEVEIAEPGGVSWSETAGSPLPAPGAPVLTVRLRVPDPAAVRRDEVDRVVAGSCPAHLRFSVEIGVL</sequence>
<accession>A0ABP5BM64</accession>
<dbReference type="Pfam" id="PF09684">
    <property type="entry name" value="Tail_P2_I"/>
    <property type="match status" value="1"/>
</dbReference>
<organism evidence="1 2">
    <name type="scientific">Amycolatopsis minnesotensis</name>
    <dbReference type="NCBI Taxonomy" id="337894"/>
    <lineage>
        <taxon>Bacteria</taxon>
        <taxon>Bacillati</taxon>
        <taxon>Actinomycetota</taxon>
        <taxon>Actinomycetes</taxon>
        <taxon>Pseudonocardiales</taxon>
        <taxon>Pseudonocardiaceae</taxon>
        <taxon>Amycolatopsis</taxon>
    </lineage>
</organism>
<dbReference type="RefSeq" id="WP_344415271.1">
    <property type="nucleotide sequence ID" value="NZ_BAAANN010000005.1"/>
</dbReference>
<dbReference type="InterPro" id="IPR006521">
    <property type="entry name" value="Tail_protein_I"/>
</dbReference>
<protein>
    <submittedName>
        <fullName evidence="1">Phage tail protein</fullName>
    </submittedName>
</protein>
<keyword evidence="2" id="KW-1185">Reference proteome</keyword>
<dbReference type="Proteomes" id="UP001501116">
    <property type="component" value="Unassembled WGS sequence"/>
</dbReference>